<dbReference type="Pfam" id="PF00970">
    <property type="entry name" value="FAD_binding_6"/>
    <property type="match status" value="1"/>
</dbReference>
<evidence type="ECO:0000256" key="9">
    <source>
        <dbReference type="ARBA" id="ARBA00023002"/>
    </source>
</evidence>
<dbReference type="EMBL" id="JAAVMX010000003">
    <property type="protein sequence ID" value="KAF4510271.1"/>
    <property type="molecule type" value="Genomic_DNA"/>
</dbReference>
<keyword evidence="7 15" id="KW-0274">FAD</keyword>
<keyword evidence="11" id="KW-0496">Mitochondrion</keyword>
<dbReference type="AlphaFoldDB" id="A0A8H4PTU2"/>
<dbReference type="GO" id="GO:0006696">
    <property type="term" value="P:ergosterol biosynthetic process"/>
    <property type="evidence" value="ECO:0007669"/>
    <property type="project" value="TreeGrafter"/>
</dbReference>
<dbReference type="CDD" id="cd06183">
    <property type="entry name" value="cyt_b5_reduct_like"/>
    <property type="match status" value="1"/>
</dbReference>
<evidence type="ECO:0000256" key="3">
    <source>
        <dbReference type="ARBA" id="ARBA00006105"/>
    </source>
</evidence>
<keyword evidence="4 15" id="KW-0285">Flavoprotein</keyword>
<dbReference type="FunFam" id="3.40.50.80:FF:000009">
    <property type="entry name" value="NADH-cytochrome b5 reductase"/>
    <property type="match status" value="1"/>
</dbReference>
<dbReference type="Gene3D" id="2.40.30.10">
    <property type="entry name" value="Translation factors"/>
    <property type="match status" value="1"/>
</dbReference>
<evidence type="ECO:0000256" key="5">
    <source>
        <dbReference type="ARBA" id="ARBA00022692"/>
    </source>
</evidence>
<keyword evidence="10 16" id="KW-0520">NAD</keyword>
<dbReference type="InterPro" id="IPR001433">
    <property type="entry name" value="OxRdtase_FAD/NAD-bd"/>
</dbReference>
<feature type="binding site" evidence="15">
    <location>
        <position position="151"/>
    </location>
    <ligand>
        <name>FAD</name>
        <dbReference type="ChEBI" id="CHEBI:57692"/>
    </ligand>
</feature>
<dbReference type="FunFam" id="2.40.30.10:FF:000032">
    <property type="entry name" value="NADH-cytochrome b5 reductase"/>
    <property type="match status" value="1"/>
</dbReference>
<reference evidence="19 20" key="1">
    <citation type="journal article" date="2020" name="Genome Biol. Evol.">
        <title>A new high-quality draft genome assembly of the Chinese cordyceps Ophiocordyceps sinensis.</title>
        <authorList>
            <person name="Shu R."/>
            <person name="Zhang J."/>
            <person name="Meng Q."/>
            <person name="Zhang H."/>
            <person name="Zhou G."/>
            <person name="Li M."/>
            <person name="Wu P."/>
            <person name="Zhao Y."/>
            <person name="Chen C."/>
            <person name="Qin Q."/>
        </authorList>
    </citation>
    <scope>NUCLEOTIDE SEQUENCE [LARGE SCALE GENOMIC DNA]</scope>
    <source>
        <strain evidence="19 20">IOZ07</strain>
    </source>
</reference>
<accession>A0A8H4PTU2</accession>
<dbReference type="SUPFAM" id="SSF63380">
    <property type="entry name" value="Riboflavin synthase domain-like"/>
    <property type="match status" value="1"/>
</dbReference>
<feature type="binding site" evidence="15">
    <location>
        <position position="153"/>
    </location>
    <ligand>
        <name>FAD</name>
        <dbReference type="ChEBI" id="CHEBI:57692"/>
    </ligand>
</feature>
<evidence type="ECO:0000256" key="16">
    <source>
        <dbReference type="RuleBase" id="RU361226"/>
    </source>
</evidence>
<evidence type="ECO:0000256" key="17">
    <source>
        <dbReference type="SAM" id="Phobius"/>
    </source>
</evidence>
<feature type="binding site" evidence="15">
    <location>
        <position position="177"/>
    </location>
    <ligand>
        <name>FAD</name>
        <dbReference type="ChEBI" id="CHEBI:57692"/>
    </ligand>
</feature>
<dbReference type="EC" id="1.6.2.2" evidence="16"/>
<evidence type="ECO:0000256" key="11">
    <source>
        <dbReference type="ARBA" id="ARBA00023128"/>
    </source>
</evidence>
<keyword evidence="8 17" id="KW-1133">Transmembrane helix</keyword>
<evidence type="ECO:0000259" key="18">
    <source>
        <dbReference type="PROSITE" id="PS51384"/>
    </source>
</evidence>
<organism evidence="19 20">
    <name type="scientific">Ophiocordyceps sinensis</name>
    <dbReference type="NCBI Taxonomy" id="72228"/>
    <lineage>
        <taxon>Eukaryota</taxon>
        <taxon>Fungi</taxon>
        <taxon>Dikarya</taxon>
        <taxon>Ascomycota</taxon>
        <taxon>Pezizomycotina</taxon>
        <taxon>Sordariomycetes</taxon>
        <taxon>Hypocreomycetidae</taxon>
        <taxon>Hypocreales</taxon>
        <taxon>Ophiocordycipitaceae</taxon>
        <taxon>Ophiocordyceps</taxon>
    </lineage>
</organism>
<evidence type="ECO:0000256" key="4">
    <source>
        <dbReference type="ARBA" id="ARBA00022630"/>
    </source>
</evidence>
<comment type="catalytic activity">
    <reaction evidence="14 16">
        <text>2 Fe(III)-[cytochrome b5] + NADH = 2 Fe(II)-[cytochrome b5] + NAD(+) + H(+)</text>
        <dbReference type="Rhea" id="RHEA:46680"/>
        <dbReference type="Rhea" id="RHEA-COMP:10438"/>
        <dbReference type="Rhea" id="RHEA-COMP:10439"/>
        <dbReference type="ChEBI" id="CHEBI:15378"/>
        <dbReference type="ChEBI" id="CHEBI:29033"/>
        <dbReference type="ChEBI" id="CHEBI:29034"/>
        <dbReference type="ChEBI" id="CHEBI:57540"/>
        <dbReference type="ChEBI" id="CHEBI:57945"/>
        <dbReference type="EC" id="1.6.2.2"/>
    </reaction>
</comment>
<dbReference type="SUPFAM" id="SSF52343">
    <property type="entry name" value="Ferredoxin reductase-like, C-terminal NADP-linked domain"/>
    <property type="match status" value="1"/>
</dbReference>
<evidence type="ECO:0000256" key="10">
    <source>
        <dbReference type="ARBA" id="ARBA00023027"/>
    </source>
</evidence>
<keyword evidence="9 16" id="KW-0560">Oxidoreductase</keyword>
<feature type="transmembrane region" description="Helical" evidence="17">
    <location>
        <begin position="37"/>
        <end position="58"/>
    </location>
</feature>
<dbReference type="InterPro" id="IPR001834">
    <property type="entry name" value="CBR-like"/>
</dbReference>
<comment type="subcellular location">
    <subcellularLocation>
        <location evidence="2">Mitochondrion outer membrane</location>
        <topology evidence="2">Single-pass membrane protein</topology>
    </subcellularLocation>
</comment>
<dbReference type="Proteomes" id="UP000557566">
    <property type="component" value="Unassembled WGS sequence"/>
</dbReference>
<keyword evidence="6" id="KW-1000">Mitochondrion outer membrane</keyword>
<evidence type="ECO:0000256" key="8">
    <source>
        <dbReference type="ARBA" id="ARBA00022989"/>
    </source>
</evidence>
<keyword evidence="5 17" id="KW-0812">Transmembrane</keyword>
<dbReference type="PRINTS" id="PR00371">
    <property type="entry name" value="FPNCR"/>
</dbReference>
<evidence type="ECO:0000256" key="2">
    <source>
        <dbReference type="ARBA" id="ARBA00004572"/>
    </source>
</evidence>
<feature type="binding site" evidence="15">
    <location>
        <position position="178"/>
    </location>
    <ligand>
        <name>FAD</name>
        <dbReference type="ChEBI" id="CHEBI:57692"/>
    </ligand>
</feature>
<sequence length="348" mass="37919">MLCRSAFRAAQPLRMQARRYASESGSQGGGVAGSSNVLYYVGGVIGGAGIGGVGYWFLRGPPAETRAEAKAKQERAEAKAKQAVDGACKPAFTGGDQGFVSLKLADIETVNHNTKRFRFELPEGDMVSGLQIASAILTKYKGPNDEKATLRPYTPISDEGEKGYMDLLVKKYPDGPMSTHLHNMAPGQRLDFKGPLPKYPWAENKHEHIGLIAGGTGITPMYQLLRAIFNNPKDKTKVTLVFGNVSEEDMLLKKELAELENTYPQRFRAFYVLDKAPKGWVGGTGFITKDLLKTVLPEPKAENIRLFVCGPPGLMNAVSGNKVSPKDQGELVGALKDLGYSKEQVYKF</sequence>
<comment type="caution">
    <text evidence="19">The sequence shown here is derived from an EMBL/GenBank/DDBJ whole genome shotgun (WGS) entry which is preliminary data.</text>
</comment>
<name>A0A8H4PTU2_9HYPO</name>
<evidence type="ECO:0000256" key="14">
    <source>
        <dbReference type="ARBA" id="ARBA00047682"/>
    </source>
</evidence>
<dbReference type="GO" id="GO:0090524">
    <property type="term" value="F:cytochrome-b5 reductase activity, acting on NADH"/>
    <property type="evidence" value="ECO:0007669"/>
    <property type="project" value="UniProtKB-EC"/>
</dbReference>
<dbReference type="PRINTS" id="PR00406">
    <property type="entry name" value="CYTB5RDTASE"/>
</dbReference>
<feature type="binding site" evidence="15">
    <location>
        <position position="219"/>
    </location>
    <ligand>
        <name>FAD</name>
        <dbReference type="ChEBI" id="CHEBI:57692"/>
    </ligand>
</feature>
<dbReference type="PANTHER" id="PTHR19370:SF171">
    <property type="entry name" value="NADH-CYTOCHROME B5 REDUCTASE 2"/>
    <property type="match status" value="1"/>
</dbReference>
<comment type="function">
    <text evidence="13">May mediate the reduction of outer membrane cytochrome b5.</text>
</comment>
<feature type="binding site" evidence="15">
    <location>
        <position position="152"/>
    </location>
    <ligand>
        <name>FAD</name>
        <dbReference type="ChEBI" id="CHEBI:57692"/>
    </ligand>
</feature>
<evidence type="ECO:0000313" key="20">
    <source>
        <dbReference type="Proteomes" id="UP000557566"/>
    </source>
</evidence>
<evidence type="ECO:0000256" key="1">
    <source>
        <dbReference type="ARBA" id="ARBA00001974"/>
    </source>
</evidence>
<protein>
    <recommendedName>
        <fullName evidence="16">NADH-cytochrome b5 reductase</fullName>
        <ecNumber evidence="16">1.6.2.2</ecNumber>
    </recommendedName>
</protein>
<evidence type="ECO:0000256" key="6">
    <source>
        <dbReference type="ARBA" id="ARBA00022787"/>
    </source>
</evidence>
<dbReference type="InterPro" id="IPR001709">
    <property type="entry name" value="Flavoprot_Pyr_Nucl_cyt_Rdtase"/>
</dbReference>
<dbReference type="InterPro" id="IPR008333">
    <property type="entry name" value="Cbr1-like_FAD-bd_dom"/>
</dbReference>
<evidence type="ECO:0000256" key="15">
    <source>
        <dbReference type="PIRSR" id="PIRSR601834-1"/>
    </source>
</evidence>
<dbReference type="OrthoDB" id="432685at2759"/>
<dbReference type="GO" id="GO:0005741">
    <property type="term" value="C:mitochondrial outer membrane"/>
    <property type="evidence" value="ECO:0007669"/>
    <property type="project" value="UniProtKB-SubCell"/>
</dbReference>
<dbReference type="InterPro" id="IPR039261">
    <property type="entry name" value="FNR_nucleotide-bd"/>
</dbReference>
<evidence type="ECO:0000256" key="12">
    <source>
        <dbReference type="ARBA" id="ARBA00023136"/>
    </source>
</evidence>
<feature type="binding site" evidence="15">
    <location>
        <position position="170"/>
    </location>
    <ligand>
        <name>FAD</name>
        <dbReference type="ChEBI" id="CHEBI:57692"/>
    </ligand>
</feature>
<comment type="similarity">
    <text evidence="3 16">Belongs to the flavoprotein pyridine nucleotide cytochrome reductase family.</text>
</comment>
<gene>
    <name evidence="19" type="ORF">G6O67_002172</name>
</gene>
<dbReference type="InterPro" id="IPR017938">
    <property type="entry name" value="Riboflavin_synthase-like_b-brl"/>
</dbReference>
<dbReference type="Gene3D" id="3.40.50.80">
    <property type="entry name" value="Nucleotide-binding domain of ferredoxin-NADP reductase (FNR) module"/>
    <property type="match status" value="1"/>
</dbReference>
<feature type="binding site" evidence="15">
    <location>
        <position position="168"/>
    </location>
    <ligand>
        <name>FAD</name>
        <dbReference type="ChEBI" id="CHEBI:57692"/>
    </ligand>
</feature>
<keyword evidence="20" id="KW-1185">Reference proteome</keyword>
<dbReference type="Pfam" id="PF00175">
    <property type="entry name" value="NAD_binding_1"/>
    <property type="match status" value="1"/>
</dbReference>
<dbReference type="PANTHER" id="PTHR19370">
    <property type="entry name" value="NADH-CYTOCHROME B5 REDUCTASE"/>
    <property type="match status" value="1"/>
</dbReference>
<dbReference type="InterPro" id="IPR017927">
    <property type="entry name" value="FAD-bd_FR_type"/>
</dbReference>
<comment type="cofactor">
    <cofactor evidence="1 15 16">
        <name>FAD</name>
        <dbReference type="ChEBI" id="CHEBI:57692"/>
    </cofactor>
</comment>
<feature type="domain" description="FAD-binding FR-type" evidence="18">
    <location>
        <begin position="97"/>
        <end position="202"/>
    </location>
</feature>
<evidence type="ECO:0000256" key="13">
    <source>
        <dbReference type="ARBA" id="ARBA00037464"/>
    </source>
</evidence>
<evidence type="ECO:0000256" key="7">
    <source>
        <dbReference type="ARBA" id="ARBA00022827"/>
    </source>
</evidence>
<dbReference type="PROSITE" id="PS51384">
    <property type="entry name" value="FAD_FR"/>
    <property type="match status" value="1"/>
</dbReference>
<proteinExistence type="inferred from homology"/>
<evidence type="ECO:0000313" key="19">
    <source>
        <dbReference type="EMBL" id="KAF4510271.1"/>
    </source>
</evidence>
<keyword evidence="12 17" id="KW-0472">Membrane</keyword>